<sequence length="152" mass="16500">MLNALAQLVCVWEGKLGPNLEALRQVSRSSSASLTGTPSSSQSNSVQRRSVSFRADHSDSSLLGSYGPRTAPVTSGSLSFRSSPESRLETQNRSPVRWGFLHRANLHKPSDSRLFTQREATDQSDQSVLQRADPQKSPEDSADAQNHPGPPS</sequence>
<evidence type="ECO:0000256" key="1">
    <source>
        <dbReference type="SAM" id="MobiDB-lite"/>
    </source>
</evidence>
<name>A0AAN8CPW8_9TELE</name>
<protein>
    <submittedName>
        <fullName evidence="2">Uncharacterized protein</fullName>
    </submittedName>
</protein>
<dbReference type="AlphaFoldDB" id="A0AAN8CPW8"/>
<evidence type="ECO:0000313" key="2">
    <source>
        <dbReference type="EMBL" id="KAK5907754.1"/>
    </source>
</evidence>
<feature type="region of interest" description="Disordered" evidence="1">
    <location>
        <begin position="29"/>
        <end position="152"/>
    </location>
</feature>
<organism evidence="2 3">
    <name type="scientific">Champsocephalus esox</name>
    <name type="common">pike icefish</name>
    <dbReference type="NCBI Taxonomy" id="159716"/>
    <lineage>
        <taxon>Eukaryota</taxon>
        <taxon>Metazoa</taxon>
        <taxon>Chordata</taxon>
        <taxon>Craniata</taxon>
        <taxon>Vertebrata</taxon>
        <taxon>Euteleostomi</taxon>
        <taxon>Actinopterygii</taxon>
        <taxon>Neopterygii</taxon>
        <taxon>Teleostei</taxon>
        <taxon>Neoteleostei</taxon>
        <taxon>Acanthomorphata</taxon>
        <taxon>Eupercaria</taxon>
        <taxon>Perciformes</taxon>
        <taxon>Notothenioidei</taxon>
        <taxon>Channichthyidae</taxon>
        <taxon>Champsocephalus</taxon>
    </lineage>
</organism>
<proteinExistence type="predicted"/>
<comment type="caution">
    <text evidence="2">The sequence shown here is derived from an EMBL/GenBank/DDBJ whole genome shotgun (WGS) entry which is preliminary data.</text>
</comment>
<feature type="compositionally biased region" description="Low complexity" evidence="1">
    <location>
        <begin position="29"/>
        <end position="52"/>
    </location>
</feature>
<gene>
    <name evidence="2" type="ORF">CesoFtcFv8_005570</name>
</gene>
<dbReference type="EMBL" id="JAULUE010002049">
    <property type="protein sequence ID" value="KAK5907754.1"/>
    <property type="molecule type" value="Genomic_DNA"/>
</dbReference>
<evidence type="ECO:0000313" key="3">
    <source>
        <dbReference type="Proteomes" id="UP001335648"/>
    </source>
</evidence>
<feature type="compositionally biased region" description="Polar residues" evidence="1">
    <location>
        <begin position="72"/>
        <end position="83"/>
    </location>
</feature>
<reference evidence="2 3" key="1">
    <citation type="journal article" date="2023" name="Mol. Biol. Evol.">
        <title>Genomics of Secondarily Temperate Adaptation in the Only Non-Antarctic Icefish.</title>
        <authorList>
            <person name="Rivera-Colon A.G."/>
            <person name="Rayamajhi N."/>
            <person name="Minhas B.F."/>
            <person name="Madrigal G."/>
            <person name="Bilyk K.T."/>
            <person name="Yoon V."/>
            <person name="Hune M."/>
            <person name="Gregory S."/>
            <person name="Cheng C.H.C."/>
            <person name="Catchen J.M."/>
        </authorList>
    </citation>
    <scope>NUCLEOTIDE SEQUENCE [LARGE SCALE GENOMIC DNA]</scope>
    <source>
        <strain evidence="2">JC2023a</strain>
    </source>
</reference>
<dbReference type="Proteomes" id="UP001335648">
    <property type="component" value="Unassembled WGS sequence"/>
</dbReference>
<accession>A0AAN8CPW8</accession>
<keyword evidence="3" id="KW-1185">Reference proteome</keyword>